<protein>
    <submittedName>
        <fullName evidence="2">Uncharacterized protein</fullName>
    </submittedName>
</protein>
<dbReference type="AlphaFoldDB" id="A0A2G3PN26"/>
<feature type="transmembrane region" description="Helical" evidence="1">
    <location>
        <begin position="12"/>
        <end position="32"/>
    </location>
</feature>
<accession>A0A2G3PN26</accession>
<dbReference type="Proteomes" id="UP000225108">
    <property type="component" value="Unassembled WGS sequence"/>
</dbReference>
<comment type="caution">
    <text evidence="2">The sequence shown here is derived from an EMBL/GenBank/DDBJ whole genome shotgun (WGS) entry which is preliminary data.</text>
</comment>
<keyword evidence="1" id="KW-0812">Transmembrane</keyword>
<gene>
    <name evidence="2" type="ORF">CSW57_13700</name>
</gene>
<feature type="transmembrane region" description="Helical" evidence="1">
    <location>
        <begin position="44"/>
        <end position="67"/>
    </location>
</feature>
<dbReference type="RefSeq" id="WP_099383225.1">
    <property type="nucleotide sequence ID" value="NZ_PEBD01000008.1"/>
</dbReference>
<dbReference type="EMBL" id="PEBD01000008">
    <property type="protein sequence ID" value="PHV67237.1"/>
    <property type="molecule type" value="Genomic_DNA"/>
</dbReference>
<organism evidence="2 3">
    <name type="scientific">Williamsia marianensis</name>
    <dbReference type="NCBI Taxonomy" id="85044"/>
    <lineage>
        <taxon>Bacteria</taxon>
        <taxon>Bacillati</taxon>
        <taxon>Actinomycetota</taxon>
        <taxon>Actinomycetes</taxon>
        <taxon>Mycobacteriales</taxon>
        <taxon>Nocardiaceae</taxon>
        <taxon>Williamsia</taxon>
    </lineage>
</organism>
<evidence type="ECO:0000313" key="2">
    <source>
        <dbReference type="EMBL" id="PHV67237.1"/>
    </source>
</evidence>
<evidence type="ECO:0000313" key="3">
    <source>
        <dbReference type="Proteomes" id="UP000225108"/>
    </source>
</evidence>
<name>A0A2G3PN26_WILMA</name>
<keyword evidence="1" id="KW-0472">Membrane</keyword>
<evidence type="ECO:0000256" key="1">
    <source>
        <dbReference type="SAM" id="Phobius"/>
    </source>
</evidence>
<sequence>MTGAHKRTIRKLTLLAFALVLAGAVLSLTIYVGNTNHGWGFFPAFPWLALGESLLSAFVVGLIYEWLTRSESQAERDDHLTKLLSVEREKLLDALLIESLSSPDRIGRFSKDQIEDLTCNVLEARLADRALASDLGRNLIGQFGGTGTASTRFDDMKMHISLNGRSKEPSTEAMMDVQITYSFQKNLARPDFRMCVAEENETLFAQLSPTRGWDHVWYPGRRQLFADDLSDAITIDYAYIDNNNLDVQVRPLVVEGRAVGTEFIARSDELESLVGKSVSVSFSYIARVARSSGVLAFPIAQPTHRLDFELVVDDPDISAFNCWPFLSTAAAPKVVKTNTSTKRRVVMHVNRWVLAGGGICISWR</sequence>
<keyword evidence="1" id="KW-1133">Transmembrane helix</keyword>
<proteinExistence type="predicted"/>
<reference evidence="2 3" key="1">
    <citation type="submission" date="2017-10" db="EMBL/GenBank/DDBJ databases">
        <title>The draft genome sequence of Williamsia sp. BULT 1.1 isolated from the semi-arid grassland soils from South Africa.</title>
        <authorList>
            <person name="Kabwe M.H."/>
            <person name="Govender N."/>
            <person name="Mutseka Lunga P."/>
            <person name="Vikram S."/>
            <person name="Makhalanyane T.P."/>
        </authorList>
    </citation>
    <scope>NUCLEOTIDE SEQUENCE [LARGE SCALE GENOMIC DNA]</scope>
    <source>
        <strain evidence="2 3">BULT 1.1</strain>
    </source>
</reference>